<evidence type="ECO:0000256" key="3">
    <source>
        <dbReference type="ARBA" id="ARBA00023274"/>
    </source>
</evidence>
<organism evidence="4 5">
    <name type="scientific">Phtheirospermum japonicum</name>
    <dbReference type="NCBI Taxonomy" id="374723"/>
    <lineage>
        <taxon>Eukaryota</taxon>
        <taxon>Viridiplantae</taxon>
        <taxon>Streptophyta</taxon>
        <taxon>Embryophyta</taxon>
        <taxon>Tracheophyta</taxon>
        <taxon>Spermatophyta</taxon>
        <taxon>Magnoliopsida</taxon>
        <taxon>eudicotyledons</taxon>
        <taxon>Gunneridae</taxon>
        <taxon>Pentapetalae</taxon>
        <taxon>asterids</taxon>
        <taxon>lamiids</taxon>
        <taxon>Lamiales</taxon>
        <taxon>Orobanchaceae</taxon>
        <taxon>Orobanchaceae incertae sedis</taxon>
        <taxon>Phtheirospermum</taxon>
    </lineage>
</organism>
<dbReference type="GO" id="GO:0015935">
    <property type="term" value="C:small ribosomal subunit"/>
    <property type="evidence" value="ECO:0007669"/>
    <property type="project" value="InterPro"/>
</dbReference>
<dbReference type="InterPro" id="IPR005679">
    <property type="entry name" value="Ribosomal_uS12_bac"/>
</dbReference>
<dbReference type="Proteomes" id="UP000653305">
    <property type="component" value="Unassembled WGS sequence"/>
</dbReference>
<dbReference type="EMBL" id="BMAC01001184">
    <property type="protein sequence ID" value="GFQ06207.1"/>
    <property type="molecule type" value="Genomic_DNA"/>
</dbReference>
<dbReference type="Pfam" id="PF00164">
    <property type="entry name" value="Ribosom_S12_S23"/>
    <property type="match status" value="1"/>
</dbReference>
<sequence length="87" mass="9957">FSTITPKEQNFALRKVDRVRLTSGFEITTYIPSIGHNLQEHSSVLVRGGRVKDLPSIRYHIRNPRCCPPDIQVEAIGYPTRAYMTDQ</sequence>
<protein>
    <submittedName>
        <fullName evidence="4">30S ribosomal protein s12-b chloroplastic</fullName>
    </submittedName>
</protein>
<dbReference type="OrthoDB" id="414309at2759"/>
<keyword evidence="2 4" id="KW-0689">Ribosomal protein</keyword>
<comment type="caution">
    <text evidence="4">The sequence shown here is derived from an EMBL/GenBank/DDBJ whole genome shotgun (WGS) entry which is preliminary data.</text>
</comment>
<gene>
    <name evidence="4" type="ORF">PHJA_002764700</name>
</gene>
<evidence type="ECO:0000313" key="4">
    <source>
        <dbReference type="EMBL" id="GFQ06207.1"/>
    </source>
</evidence>
<dbReference type="AlphaFoldDB" id="A0A830D3H7"/>
<evidence type="ECO:0000256" key="2">
    <source>
        <dbReference type="ARBA" id="ARBA00022980"/>
    </source>
</evidence>
<dbReference type="GO" id="GO:0003735">
    <property type="term" value="F:structural constituent of ribosome"/>
    <property type="evidence" value="ECO:0007669"/>
    <property type="project" value="InterPro"/>
</dbReference>
<dbReference type="InterPro" id="IPR006032">
    <property type="entry name" value="Ribosomal_uS12"/>
</dbReference>
<evidence type="ECO:0000256" key="1">
    <source>
        <dbReference type="ARBA" id="ARBA00005657"/>
    </source>
</evidence>
<keyword evidence="5" id="KW-1185">Reference proteome</keyword>
<dbReference type="PANTHER" id="PTHR11652">
    <property type="entry name" value="30S RIBOSOMAL PROTEIN S12 FAMILY MEMBER"/>
    <property type="match status" value="1"/>
</dbReference>
<dbReference type="Gene3D" id="2.40.50.140">
    <property type="entry name" value="Nucleic acid-binding proteins"/>
    <property type="match status" value="1"/>
</dbReference>
<comment type="similarity">
    <text evidence="1">Belongs to the universal ribosomal protein uS12 family.</text>
</comment>
<proteinExistence type="inferred from homology"/>
<evidence type="ECO:0000313" key="5">
    <source>
        <dbReference type="Proteomes" id="UP000653305"/>
    </source>
</evidence>
<accession>A0A830D3H7</accession>
<dbReference type="PRINTS" id="PR01034">
    <property type="entry name" value="RIBOSOMALS12"/>
</dbReference>
<dbReference type="SUPFAM" id="SSF50249">
    <property type="entry name" value="Nucleic acid-binding proteins"/>
    <property type="match status" value="1"/>
</dbReference>
<reference evidence="4" key="1">
    <citation type="submission" date="2020-07" db="EMBL/GenBank/DDBJ databases">
        <title>Ethylene signaling mediates host invasion by parasitic plants.</title>
        <authorList>
            <person name="Yoshida S."/>
        </authorList>
    </citation>
    <scope>NUCLEOTIDE SEQUENCE</scope>
    <source>
        <strain evidence="4">Okayama</strain>
    </source>
</reference>
<feature type="non-terminal residue" evidence="4">
    <location>
        <position position="1"/>
    </location>
</feature>
<keyword evidence="3" id="KW-0687">Ribonucleoprotein</keyword>
<name>A0A830D3H7_9LAMI</name>
<dbReference type="InterPro" id="IPR012340">
    <property type="entry name" value="NA-bd_OB-fold"/>
</dbReference>
<dbReference type="GO" id="GO:0006412">
    <property type="term" value="P:translation"/>
    <property type="evidence" value="ECO:0007669"/>
    <property type="project" value="InterPro"/>
</dbReference>